<dbReference type="RefSeq" id="WP_192029303.1">
    <property type="nucleotide sequence ID" value="NZ_JACYTR010000013.1"/>
</dbReference>
<sequence>MNTRFNLALLSLALCLPLVANASTSWISNPLETQRVDLPEGSVEILVPQGMQLDDRNARSNMADWKPEVGPSYKGPSISIFLDPYPPKSVQEASADAIGSRSNTTVTRAEAVDGGYLIVYSVGDSSAHAASWRSIGKRSLKCRTRLSRERGQPSMAEALAWAEKICSSASASATSPRAVAAGAAAGAQISDATVGLSITLPAGWVSQRDPQGGPIQFGSTATAMSKGPGDDAVGGMLFTGSVAQMGKDPVALLDRFVEKTTQGAQDRGKASSLRIKGRPAARLNYSGTMSGVKAMYSFYAIVGERNVVLIMGVDGSRGKHLAALAEMAMSASIN</sequence>
<reference evidence="2 3" key="1">
    <citation type="submission" date="2020-09" db="EMBL/GenBank/DDBJ databases">
        <title>Pseudoxanthomonas sp. CAU 1598 isolated from sand of Yaerae Beach.</title>
        <authorList>
            <person name="Kim W."/>
        </authorList>
    </citation>
    <scope>NUCLEOTIDE SEQUENCE [LARGE SCALE GENOMIC DNA]</scope>
    <source>
        <strain evidence="2 3">CAU 1598</strain>
    </source>
</reference>
<protein>
    <recommendedName>
        <fullName evidence="4">DUF1795 domain-containing protein</fullName>
    </recommendedName>
</protein>
<gene>
    <name evidence="2" type="ORF">IFO71_09030</name>
</gene>
<evidence type="ECO:0000256" key="1">
    <source>
        <dbReference type="SAM" id="SignalP"/>
    </source>
</evidence>
<feature type="signal peptide" evidence="1">
    <location>
        <begin position="1"/>
        <end position="22"/>
    </location>
</feature>
<evidence type="ECO:0008006" key="4">
    <source>
        <dbReference type="Google" id="ProtNLM"/>
    </source>
</evidence>
<keyword evidence="1" id="KW-0732">Signal</keyword>
<dbReference type="EMBL" id="JACYTR010000013">
    <property type="protein sequence ID" value="MBD8525885.1"/>
    <property type="molecule type" value="Genomic_DNA"/>
</dbReference>
<evidence type="ECO:0000313" key="2">
    <source>
        <dbReference type="EMBL" id="MBD8525885.1"/>
    </source>
</evidence>
<accession>A0AAW3ZIH8</accession>
<keyword evidence="3" id="KW-1185">Reference proteome</keyword>
<proteinExistence type="predicted"/>
<dbReference type="AlphaFoldDB" id="A0AAW3ZIH8"/>
<dbReference type="Proteomes" id="UP000613768">
    <property type="component" value="Unassembled WGS sequence"/>
</dbReference>
<evidence type="ECO:0000313" key="3">
    <source>
        <dbReference type="Proteomes" id="UP000613768"/>
    </source>
</evidence>
<organism evidence="2 3">
    <name type="scientific">Pseudomarimonas arenosa</name>
    <dbReference type="NCBI Taxonomy" id="2774145"/>
    <lineage>
        <taxon>Bacteria</taxon>
        <taxon>Pseudomonadati</taxon>
        <taxon>Pseudomonadota</taxon>
        <taxon>Gammaproteobacteria</taxon>
        <taxon>Lysobacterales</taxon>
        <taxon>Lysobacteraceae</taxon>
        <taxon>Pseudomarimonas</taxon>
    </lineage>
</organism>
<comment type="caution">
    <text evidence="2">The sequence shown here is derived from an EMBL/GenBank/DDBJ whole genome shotgun (WGS) entry which is preliminary data.</text>
</comment>
<feature type="chain" id="PRO_5043655106" description="DUF1795 domain-containing protein" evidence="1">
    <location>
        <begin position="23"/>
        <end position="334"/>
    </location>
</feature>
<name>A0AAW3ZIH8_9GAMM</name>